<dbReference type="EMBL" id="JAMCOF010000002">
    <property type="protein sequence ID" value="MCL6229310.1"/>
    <property type="molecule type" value="Genomic_DNA"/>
</dbReference>
<protein>
    <submittedName>
        <fullName evidence="2">Flagellar export protein FliJ</fullName>
    </submittedName>
</protein>
<keyword evidence="2" id="KW-0282">Flagellum</keyword>
<evidence type="ECO:0000256" key="1">
    <source>
        <dbReference type="SAM" id="Coils"/>
    </source>
</evidence>
<keyword evidence="3" id="KW-1185">Reference proteome</keyword>
<evidence type="ECO:0000313" key="3">
    <source>
        <dbReference type="Proteomes" id="UP001523003"/>
    </source>
</evidence>
<accession>A0ABT0P763</accession>
<keyword evidence="1" id="KW-0175">Coiled coil</keyword>
<comment type="caution">
    <text evidence="2">The sequence shown here is derived from an EMBL/GenBank/DDBJ whole genome shotgun (WGS) entry which is preliminary data.</text>
</comment>
<name>A0ABT0P763_9HYPH</name>
<dbReference type="Proteomes" id="UP001523003">
    <property type="component" value="Unassembled WGS sequence"/>
</dbReference>
<reference evidence="2 3" key="1">
    <citation type="submission" date="2022-05" db="EMBL/GenBank/DDBJ databases">
        <title>Description of the Bartonella bilalgolemii sp. nov. Isolated from Apodemus uralensis (Pallas 1811).</title>
        <authorList>
            <person name="Zgheib R."/>
            <person name="Celebi B."/>
        </authorList>
    </citation>
    <scope>NUCLEOTIDE SEQUENCE [LARGE SCALE GENOMIC DNA]</scope>
    <source>
        <strain evidence="2 3">G70</strain>
    </source>
</reference>
<gene>
    <name evidence="2" type="ORF">M4Z11_01565</name>
</gene>
<feature type="coiled-coil region" evidence="1">
    <location>
        <begin position="15"/>
        <end position="98"/>
    </location>
</feature>
<proteinExistence type="predicted"/>
<keyword evidence="2" id="KW-0966">Cell projection</keyword>
<dbReference type="RefSeq" id="WP_249675292.1">
    <property type="nucleotide sequence ID" value="NZ_JAMCOF010000002.1"/>
</dbReference>
<organism evidence="2 3">
    <name type="scientific">Bartonella bilalgolemii</name>
    <dbReference type="NCBI Taxonomy" id="2942911"/>
    <lineage>
        <taxon>Bacteria</taxon>
        <taxon>Pseudomonadati</taxon>
        <taxon>Pseudomonadota</taxon>
        <taxon>Alphaproteobacteria</taxon>
        <taxon>Hyphomicrobiales</taxon>
        <taxon>Bartonellaceae</taxon>
        <taxon>Bartonella</taxon>
    </lineage>
</organism>
<keyword evidence="2" id="KW-0969">Cilium</keyword>
<sequence>MKSRQNMVQLKMFQVREKRREIAQLEMMITEFERIVLELEEQIVSEERRSGNDDVHHFAYSAFARAARQRRDNLTDSIRDLKLQKTNAKITLKEIDLELQRAQMIEKNGDRIVTDDHHTFPQLHSMVG</sequence>
<evidence type="ECO:0000313" key="2">
    <source>
        <dbReference type="EMBL" id="MCL6229310.1"/>
    </source>
</evidence>